<dbReference type="RefSeq" id="WP_243407342.1">
    <property type="nucleotide sequence ID" value="NZ_FZMO01000085.1"/>
</dbReference>
<gene>
    <name evidence="2" type="ORF">FRACA_1750004</name>
</gene>
<feature type="domain" description="Thiolase C-terminal" evidence="1">
    <location>
        <begin position="265"/>
        <end position="387"/>
    </location>
</feature>
<dbReference type="InterPro" id="IPR002155">
    <property type="entry name" value="Thiolase"/>
</dbReference>
<dbReference type="AlphaFoldDB" id="A0A2I2KNC7"/>
<accession>A0A2I2KNC7</accession>
<keyword evidence="3" id="KW-1185">Reference proteome</keyword>
<sequence length="395" mass="42247">MSAARNPMRDRNPLRDRVAFAGAATTGFVPRNSGRSMLSLTAQASIDVLRQCGLTAADVDGVCGSLVPAPTMQSALGIPEVSWFANPAMPFGNQVAAAVSAVHSGLCDVVLAYHTAYRLPWNTMSSLKDPFRRSSGTAGVSPAPESLFGSVGYTAWASRYIHEFGVPKEHFGYVAINDRANAAANPAAAMRTPITMDDYLGARMIRWPLSLLDMDVPVDGADAFVITTAERAADLPLPAVLVDAVALGATAHNEEEQTDSLRHHGQHVTVNALRARSSFWLDDVDVFFPYDGFTIITLNWFENAGWCKPGEAGSFLEQHRDPATGKILIDGRIPVNPHGGALSEGGTQGSGHVREAVHQLQGLAGERQVPDAKRALLTLGGFFFNAQGLTLRRAD</sequence>
<dbReference type="GO" id="GO:0016747">
    <property type="term" value="F:acyltransferase activity, transferring groups other than amino-acyl groups"/>
    <property type="evidence" value="ECO:0007669"/>
    <property type="project" value="InterPro"/>
</dbReference>
<dbReference type="Pfam" id="PF22691">
    <property type="entry name" value="Thiolase_C_1"/>
    <property type="match status" value="1"/>
</dbReference>
<dbReference type="EMBL" id="FZMO01000085">
    <property type="protein sequence ID" value="SNQ47177.1"/>
    <property type="molecule type" value="Genomic_DNA"/>
</dbReference>
<dbReference type="PANTHER" id="PTHR42870:SF1">
    <property type="entry name" value="NON-SPECIFIC LIPID-TRANSFER PROTEIN-LIKE 2"/>
    <property type="match status" value="1"/>
</dbReference>
<dbReference type="SUPFAM" id="SSF53901">
    <property type="entry name" value="Thiolase-like"/>
    <property type="match status" value="2"/>
</dbReference>
<dbReference type="PIRSF" id="PIRSF000429">
    <property type="entry name" value="Ac-CoA_Ac_transf"/>
    <property type="match status" value="1"/>
</dbReference>
<dbReference type="CDD" id="cd00829">
    <property type="entry name" value="SCP-x_thiolase"/>
    <property type="match status" value="1"/>
</dbReference>
<evidence type="ECO:0000313" key="3">
    <source>
        <dbReference type="Proteomes" id="UP000234331"/>
    </source>
</evidence>
<dbReference type="Gene3D" id="3.40.47.10">
    <property type="match status" value="1"/>
</dbReference>
<proteinExistence type="predicted"/>
<protein>
    <submittedName>
        <fullName evidence="2">Putative acetyl-CoA acetyltransferase</fullName>
    </submittedName>
</protein>
<evidence type="ECO:0000259" key="1">
    <source>
        <dbReference type="Pfam" id="PF22691"/>
    </source>
</evidence>
<organism evidence="2 3">
    <name type="scientific">Frankia canadensis</name>
    <dbReference type="NCBI Taxonomy" id="1836972"/>
    <lineage>
        <taxon>Bacteria</taxon>
        <taxon>Bacillati</taxon>
        <taxon>Actinomycetota</taxon>
        <taxon>Actinomycetes</taxon>
        <taxon>Frankiales</taxon>
        <taxon>Frankiaceae</taxon>
        <taxon>Frankia</taxon>
    </lineage>
</organism>
<reference evidence="2 3" key="1">
    <citation type="submission" date="2017-06" db="EMBL/GenBank/DDBJ databases">
        <authorList>
            <person name="Kim H.J."/>
            <person name="Triplett B.A."/>
        </authorList>
    </citation>
    <scope>NUCLEOTIDE SEQUENCE [LARGE SCALE GENOMIC DNA]</scope>
    <source>
        <strain evidence="2">FRACA_ARgP5</strain>
    </source>
</reference>
<evidence type="ECO:0000313" key="2">
    <source>
        <dbReference type="EMBL" id="SNQ47177.1"/>
    </source>
</evidence>
<name>A0A2I2KNC7_9ACTN</name>
<dbReference type="InterPro" id="IPR016039">
    <property type="entry name" value="Thiolase-like"/>
</dbReference>
<dbReference type="PANTHER" id="PTHR42870">
    <property type="entry name" value="ACETYL-COA C-ACETYLTRANSFERASE"/>
    <property type="match status" value="1"/>
</dbReference>
<dbReference type="Proteomes" id="UP000234331">
    <property type="component" value="Unassembled WGS sequence"/>
</dbReference>
<dbReference type="InterPro" id="IPR055140">
    <property type="entry name" value="Thiolase_C_2"/>
</dbReference>
<keyword evidence="2" id="KW-0808">Transferase</keyword>